<dbReference type="AlphaFoldDB" id="Q2IUD3"/>
<evidence type="ECO:0000313" key="2">
    <source>
        <dbReference type="Proteomes" id="UP000008809"/>
    </source>
</evidence>
<dbReference type="eggNOG" id="ENOG50319WN">
    <property type="taxonomic scope" value="Bacteria"/>
</dbReference>
<name>Q2IUD3_RHOP2</name>
<accession>Q2IUD3</accession>
<dbReference type="Proteomes" id="UP000008809">
    <property type="component" value="Chromosome"/>
</dbReference>
<reference evidence="1 2" key="1">
    <citation type="submission" date="2006-01" db="EMBL/GenBank/DDBJ databases">
        <title>Complete sequence of Rhodopseudomonas palustris HaA2.</title>
        <authorList>
            <consortium name="US DOE Joint Genome Institute"/>
            <person name="Copeland A."/>
            <person name="Lucas S."/>
            <person name="Lapidus A."/>
            <person name="Barry K."/>
            <person name="Detter J.C."/>
            <person name="Glavina T."/>
            <person name="Hammon N."/>
            <person name="Israni S."/>
            <person name="Pitluck S."/>
            <person name="Chain P."/>
            <person name="Malfatti S."/>
            <person name="Shin M."/>
            <person name="Vergez L."/>
            <person name="Schmutz J."/>
            <person name="Larimer F."/>
            <person name="Land M."/>
            <person name="Hauser L."/>
            <person name="Pelletier D.A."/>
            <person name="Kyrpides N."/>
            <person name="Anderson I."/>
            <person name="Oda Y."/>
            <person name="Harwood C.S."/>
            <person name="Richardson P."/>
        </authorList>
    </citation>
    <scope>NUCLEOTIDE SEQUENCE [LARGE SCALE GENOMIC DNA]</scope>
    <source>
        <strain evidence="1 2">HaA2</strain>
    </source>
</reference>
<dbReference type="KEGG" id="rpb:RPB_3482"/>
<protein>
    <submittedName>
        <fullName evidence="1">Uncharacterized protein</fullName>
    </submittedName>
</protein>
<proteinExistence type="predicted"/>
<sequence>MEVELTNSRIRFSREEFVPLWTALRERIVAHFESIGKIIDPFGKRDFWVVDEDIGVALVQVEIMTLDLLDPPVIYALRDLLQEYPGFAITVSVVPPDGAKWPGMGISLFQGEIIDGLKRSFLPPPYRNLHYLGSRPE</sequence>
<dbReference type="RefSeq" id="WP_011442361.1">
    <property type="nucleotide sequence ID" value="NC_007778.1"/>
</dbReference>
<dbReference type="OrthoDB" id="8265283at2"/>
<dbReference type="HOGENOM" id="CLU_1915478_0_0_5"/>
<organism evidence="1 2">
    <name type="scientific">Rhodopseudomonas palustris (strain HaA2)</name>
    <dbReference type="NCBI Taxonomy" id="316058"/>
    <lineage>
        <taxon>Bacteria</taxon>
        <taxon>Pseudomonadati</taxon>
        <taxon>Pseudomonadota</taxon>
        <taxon>Alphaproteobacteria</taxon>
        <taxon>Hyphomicrobiales</taxon>
        <taxon>Nitrobacteraceae</taxon>
        <taxon>Rhodopseudomonas</taxon>
    </lineage>
</organism>
<evidence type="ECO:0000313" key="1">
    <source>
        <dbReference type="EMBL" id="ABD08177.1"/>
    </source>
</evidence>
<dbReference type="STRING" id="316058.RPB_3482"/>
<gene>
    <name evidence="1" type="ordered locus">RPB_3482</name>
</gene>
<keyword evidence="2" id="KW-1185">Reference proteome</keyword>
<dbReference type="EMBL" id="CP000250">
    <property type="protein sequence ID" value="ABD08177.1"/>
    <property type="molecule type" value="Genomic_DNA"/>
</dbReference>